<dbReference type="AlphaFoldDB" id="A0A6J5XTI7"/>
<dbReference type="EMBL" id="CAEKKB010000006">
    <property type="protein sequence ID" value="CAB4314448.1"/>
    <property type="molecule type" value="Genomic_DNA"/>
</dbReference>
<dbReference type="Pfam" id="PF22936">
    <property type="entry name" value="Pol_BBD"/>
    <property type="match status" value="1"/>
</dbReference>
<protein>
    <recommendedName>
        <fullName evidence="1">Retrovirus-related Pol polyprotein from transposon TNT 1-94-like beta-barrel domain-containing protein</fullName>
    </recommendedName>
</protein>
<sequence>MSGNKKMFTKLDEKFRETVKLGNDSSLKVQGKGDVKIKVNGVVQTILGVFYVPELRSNLISLGQLQERGLPF</sequence>
<evidence type="ECO:0000259" key="1">
    <source>
        <dbReference type="Pfam" id="PF22936"/>
    </source>
</evidence>
<accession>A0A6J5XTI7</accession>
<organism evidence="2 3">
    <name type="scientific">Prunus armeniaca</name>
    <name type="common">Apricot</name>
    <name type="synonym">Armeniaca vulgaris</name>
    <dbReference type="NCBI Taxonomy" id="36596"/>
    <lineage>
        <taxon>Eukaryota</taxon>
        <taxon>Viridiplantae</taxon>
        <taxon>Streptophyta</taxon>
        <taxon>Embryophyta</taxon>
        <taxon>Tracheophyta</taxon>
        <taxon>Spermatophyta</taxon>
        <taxon>Magnoliopsida</taxon>
        <taxon>eudicotyledons</taxon>
        <taxon>Gunneridae</taxon>
        <taxon>Pentapetalae</taxon>
        <taxon>rosids</taxon>
        <taxon>fabids</taxon>
        <taxon>Rosales</taxon>
        <taxon>Rosaceae</taxon>
        <taxon>Amygdaloideae</taxon>
        <taxon>Amygdaleae</taxon>
        <taxon>Prunus</taxon>
    </lineage>
</organism>
<feature type="domain" description="Retrovirus-related Pol polyprotein from transposon TNT 1-94-like beta-barrel" evidence="1">
    <location>
        <begin position="1"/>
        <end position="69"/>
    </location>
</feature>
<dbReference type="OrthoDB" id="1166159at2759"/>
<dbReference type="Proteomes" id="UP000507245">
    <property type="component" value="Unassembled WGS sequence"/>
</dbReference>
<name>A0A6J5XTI7_PRUAR</name>
<gene>
    <name evidence="2" type="ORF">ORAREDHAP_LOCUS38883</name>
</gene>
<evidence type="ECO:0000313" key="2">
    <source>
        <dbReference type="EMBL" id="CAB4314448.1"/>
    </source>
</evidence>
<dbReference type="InterPro" id="IPR054722">
    <property type="entry name" value="PolX-like_BBD"/>
</dbReference>
<proteinExistence type="predicted"/>
<reference evidence="3" key="1">
    <citation type="journal article" date="2020" name="Genome Biol.">
        <title>Gamete binning: chromosome-level and haplotype-resolved genome assembly enabled by high-throughput single-cell sequencing of gamete genomes.</title>
        <authorList>
            <person name="Campoy J.A."/>
            <person name="Sun H."/>
            <person name="Goel M."/>
            <person name="Jiao W.-B."/>
            <person name="Folz-Donahue K."/>
            <person name="Wang N."/>
            <person name="Rubio M."/>
            <person name="Liu C."/>
            <person name="Kukat C."/>
            <person name="Ruiz D."/>
            <person name="Huettel B."/>
            <person name="Schneeberger K."/>
        </authorList>
    </citation>
    <scope>NUCLEOTIDE SEQUENCE [LARGE SCALE GENOMIC DNA]</scope>
    <source>
        <strain evidence="3">cv. Rojo Pasion</strain>
    </source>
</reference>
<keyword evidence="3" id="KW-1185">Reference proteome</keyword>
<evidence type="ECO:0000313" key="3">
    <source>
        <dbReference type="Proteomes" id="UP000507245"/>
    </source>
</evidence>